<proteinExistence type="predicted"/>
<dbReference type="Proteomes" id="UP000019102">
    <property type="component" value="Unassembled WGS sequence"/>
</dbReference>
<evidence type="ECO:0000313" key="2">
    <source>
        <dbReference type="Proteomes" id="UP000019102"/>
    </source>
</evidence>
<accession>W4VJV3</accession>
<evidence type="ECO:0000313" key="1">
    <source>
        <dbReference type="EMBL" id="GAE93049.1"/>
    </source>
</evidence>
<protein>
    <submittedName>
        <fullName evidence="1">Uncharacterized protein</fullName>
    </submittedName>
</protein>
<sequence>MKTGVLDFPIKHIDGNLVFSKDGTVTAYYEVSGFNYDFLDHDDKLIPFQSQTAFLFNNKNDLHFMLEPFPSNIEEILGTTIEDIKMKNYLLKDNGIRLMEATKEALSKRKEIQETSEYLQFIGVQLIPDLNKYKDANAGLGLISSIKEFFKGVNAQINRANGLHSMDILEEEIKMWKDQSETAMDSIRSAFNCNIKELNTAQAVYLLEKEFSVMQSNSDIKKRRNFTTGEKVEGLDDEGRSQRAIRPKETAFFDLQNTNIEEDTPTSLIFRKEVNDEVKEMHVKYLVAHSMDSENYFPNFEWLYNIQSRMNFPISVSVRHITKRMSV</sequence>
<dbReference type="eggNOG" id="COG0433">
    <property type="taxonomic scope" value="Bacteria"/>
</dbReference>
<dbReference type="EMBL" id="BAVS01000009">
    <property type="protein sequence ID" value="GAE93049.1"/>
    <property type="molecule type" value="Genomic_DNA"/>
</dbReference>
<comment type="caution">
    <text evidence="1">The sequence shown here is derived from an EMBL/GenBank/DDBJ whole genome shotgun (WGS) entry which is preliminary data.</text>
</comment>
<gene>
    <name evidence="1" type="ORF">JCM21714_2083</name>
</gene>
<dbReference type="AlphaFoldDB" id="W4VJV3"/>
<dbReference type="RefSeq" id="WP_052000457.1">
    <property type="nucleotide sequence ID" value="NZ_BAVS01000009.1"/>
</dbReference>
<organism evidence="1 2">
    <name type="scientific">Gracilibacillus boraciitolerans JCM 21714</name>
    <dbReference type="NCBI Taxonomy" id="1298598"/>
    <lineage>
        <taxon>Bacteria</taxon>
        <taxon>Bacillati</taxon>
        <taxon>Bacillota</taxon>
        <taxon>Bacilli</taxon>
        <taxon>Bacillales</taxon>
        <taxon>Bacillaceae</taxon>
        <taxon>Gracilibacillus</taxon>
    </lineage>
</organism>
<name>W4VJV3_9BACI</name>
<keyword evidence="2" id="KW-1185">Reference proteome</keyword>
<reference evidence="1 2" key="1">
    <citation type="journal article" date="2014" name="Genome Announc.">
        <title>Draft Genome Sequence of the Boron-Tolerant and Moderately Halotolerant Bacterium Gracilibacillus boraciitolerans JCM 21714T.</title>
        <authorList>
            <person name="Ahmed I."/>
            <person name="Oshima K."/>
            <person name="Suda W."/>
            <person name="Kitamura K."/>
            <person name="Iida T."/>
            <person name="Ohmori Y."/>
            <person name="Fujiwara T."/>
            <person name="Hattori M."/>
            <person name="Ohkuma M."/>
        </authorList>
    </citation>
    <scope>NUCLEOTIDE SEQUENCE [LARGE SCALE GENOMIC DNA]</scope>
    <source>
        <strain evidence="1 2">JCM 21714</strain>
    </source>
</reference>
<dbReference type="OrthoDB" id="1647424at2"/>
<dbReference type="STRING" id="1298598.JCM21714_2083"/>